<dbReference type="RefSeq" id="WP_004228231.1">
    <property type="nucleotide sequence ID" value="NZ_AEUV02000002.1"/>
</dbReference>
<evidence type="ECO:0000256" key="2">
    <source>
        <dbReference type="ARBA" id="ARBA00022801"/>
    </source>
</evidence>
<name>G5JTQ6_STRCG</name>
<dbReference type="InterPro" id="IPR015797">
    <property type="entry name" value="NUDIX_hydrolase-like_dom_sf"/>
</dbReference>
<accession>G5JTQ6</accession>
<dbReference type="Proteomes" id="UP000004322">
    <property type="component" value="Unassembled WGS sequence"/>
</dbReference>
<dbReference type="eggNOG" id="COG1051">
    <property type="taxonomic scope" value="Bacteria"/>
</dbReference>
<comment type="cofactor">
    <cofactor evidence="1">
        <name>Mg(2+)</name>
        <dbReference type="ChEBI" id="CHEBI:18420"/>
    </cofactor>
</comment>
<dbReference type="PANTHER" id="PTHR43046:SF14">
    <property type="entry name" value="MUTT_NUDIX FAMILY PROTEIN"/>
    <property type="match status" value="1"/>
</dbReference>
<dbReference type="PANTHER" id="PTHR43046">
    <property type="entry name" value="GDP-MANNOSE MANNOSYL HYDROLASE"/>
    <property type="match status" value="1"/>
</dbReference>
<keyword evidence="5" id="KW-1185">Reference proteome</keyword>
<dbReference type="Pfam" id="PF00293">
    <property type="entry name" value="NUDIX"/>
    <property type="match status" value="1"/>
</dbReference>
<dbReference type="AlphaFoldDB" id="G5JTQ6"/>
<dbReference type="STRING" id="873449.STRCR_1153"/>
<dbReference type="EMBL" id="AEUV02000002">
    <property type="protein sequence ID" value="EHI74690.1"/>
    <property type="molecule type" value="Genomic_DNA"/>
</dbReference>
<comment type="caution">
    <text evidence="4">The sequence shown here is derived from an EMBL/GenBank/DDBJ whole genome shotgun (WGS) entry which is preliminary data.</text>
</comment>
<dbReference type="GO" id="GO:0016787">
    <property type="term" value="F:hydrolase activity"/>
    <property type="evidence" value="ECO:0007669"/>
    <property type="project" value="UniProtKB-KW"/>
</dbReference>
<dbReference type="Gene3D" id="3.90.79.10">
    <property type="entry name" value="Nucleoside Triphosphate Pyrophosphohydrolase"/>
    <property type="match status" value="1"/>
</dbReference>
<sequence length="154" mass="18033">MSRASQVILTNMCLIEDGKGNIVMQIRDPRRYSWSGAALPGGHVEGKESFHDSVVREIREETGLTVENPRLVGLKNWHTEEGIRYIVFLYKAESYFGHLHSSDEGEVRWVNRQELPEMDLAYDMLALLRVFDETDLSEYFYHDKIDGEWQKKFY</sequence>
<gene>
    <name evidence="4" type="ORF">STRCR_1153</name>
</gene>
<proteinExistence type="predicted"/>
<reference evidence="4" key="1">
    <citation type="submission" date="2011-07" db="EMBL/GenBank/DDBJ databases">
        <authorList>
            <person name="Stanhope M.J."/>
            <person name="Durkin A.S."/>
            <person name="Hostetler J."/>
            <person name="Kim M."/>
            <person name="Radune D."/>
            <person name="Singh I."/>
            <person name="Town C.D."/>
        </authorList>
    </citation>
    <scope>NUCLEOTIDE SEQUENCE [LARGE SCALE GENOMIC DNA]</scope>
    <source>
        <strain evidence="4">HS-6</strain>
    </source>
</reference>
<protein>
    <submittedName>
        <fullName evidence="4">Hydrolase, NUDIX family</fullName>
    </submittedName>
</protein>
<organism evidence="4 5">
    <name type="scientific">Streptococcus criceti HS-6</name>
    <dbReference type="NCBI Taxonomy" id="873449"/>
    <lineage>
        <taxon>Bacteria</taxon>
        <taxon>Bacillati</taxon>
        <taxon>Bacillota</taxon>
        <taxon>Bacilli</taxon>
        <taxon>Lactobacillales</taxon>
        <taxon>Streptococcaceae</taxon>
        <taxon>Streptococcus</taxon>
    </lineage>
</organism>
<dbReference type="OrthoDB" id="9008185at2"/>
<dbReference type="PROSITE" id="PS51462">
    <property type="entry name" value="NUDIX"/>
    <property type="match status" value="1"/>
</dbReference>
<dbReference type="SUPFAM" id="SSF55811">
    <property type="entry name" value="Nudix"/>
    <property type="match status" value="1"/>
</dbReference>
<dbReference type="CDD" id="cd18875">
    <property type="entry name" value="NUDIX_Hydrolase"/>
    <property type="match status" value="1"/>
</dbReference>
<evidence type="ECO:0000313" key="5">
    <source>
        <dbReference type="Proteomes" id="UP000004322"/>
    </source>
</evidence>
<evidence type="ECO:0000313" key="4">
    <source>
        <dbReference type="EMBL" id="EHI74690.1"/>
    </source>
</evidence>
<dbReference type="InterPro" id="IPR000086">
    <property type="entry name" value="NUDIX_hydrolase_dom"/>
</dbReference>
<evidence type="ECO:0000256" key="1">
    <source>
        <dbReference type="ARBA" id="ARBA00001946"/>
    </source>
</evidence>
<feature type="domain" description="Nudix hydrolase" evidence="3">
    <location>
        <begin position="1"/>
        <end position="132"/>
    </location>
</feature>
<evidence type="ECO:0000259" key="3">
    <source>
        <dbReference type="PROSITE" id="PS51462"/>
    </source>
</evidence>
<keyword evidence="2 4" id="KW-0378">Hydrolase</keyword>